<evidence type="ECO:0000313" key="4">
    <source>
        <dbReference type="Proteomes" id="UP000044071"/>
    </source>
</evidence>
<evidence type="ECO:0008006" key="5">
    <source>
        <dbReference type="Google" id="ProtNLM"/>
    </source>
</evidence>
<dbReference type="RefSeq" id="WP_044012668.1">
    <property type="nucleotide sequence ID" value="NZ_CCVW01000005.1"/>
</dbReference>
<keyword evidence="1" id="KW-1133">Transmembrane helix</keyword>
<keyword evidence="4" id="KW-1185">Reference proteome</keyword>
<proteinExistence type="predicted"/>
<dbReference type="eggNOG" id="ENOG5031EF4">
    <property type="taxonomic scope" value="Bacteria"/>
</dbReference>
<dbReference type="EMBL" id="CCSB01000005">
    <property type="protein sequence ID" value="CDZ79398.1"/>
    <property type="molecule type" value="Genomic_DNA"/>
</dbReference>
<feature type="signal peptide" evidence="2">
    <location>
        <begin position="1"/>
        <end position="29"/>
    </location>
</feature>
<feature type="transmembrane region" description="Helical" evidence="1">
    <location>
        <begin position="45"/>
        <end position="68"/>
    </location>
</feature>
<protein>
    <recommendedName>
        <fullName evidence="5">TrbC/VIRB2 family protein</fullName>
    </recommendedName>
</protein>
<keyword evidence="2" id="KW-0732">Signal</keyword>
<keyword evidence="1" id="KW-0472">Membrane</keyword>
<name>A0A078L646_9GAMM</name>
<accession>A0A078L646</accession>
<organism evidence="3 4">
    <name type="scientific">Legionella massiliensis</name>
    <dbReference type="NCBI Taxonomy" id="1034943"/>
    <lineage>
        <taxon>Bacteria</taxon>
        <taxon>Pseudomonadati</taxon>
        <taxon>Pseudomonadota</taxon>
        <taxon>Gammaproteobacteria</taxon>
        <taxon>Legionellales</taxon>
        <taxon>Legionellaceae</taxon>
        <taxon>Legionella</taxon>
    </lineage>
</organism>
<sequence>MKMGKKIATLMKKGSYSLVFALLSNSAFANDLLARALDGDVKDSLGSGSMFWKVFILVDIILATAAAVKTKNPMVFVGVTAIAFVPAFLLKTFVF</sequence>
<dbReference type="STRING" id="1034943.BN59_03716"/>
<feature type="chain" id="PRO_5009744242" description="TrbC/VIRB2 family protein" evidence="2">
    <location>
        <begin position="30"/>
        <end position="95"/>
    </location>
</feature>
<evidence type="ECO:0000313" key="3">
    <source>
        <dbReference type="EMBL" id="CDZ79398.1"/>
    </source>
</evidence>
<feature type="transmembrane region" description="Helical" evidence="1">
    <location>
        <begin position="75"/>
        <end position="94"/>
    </location>
</feature>
<evidence type="ECO:0000256" key="2">
    <source>
        <dbReference type="SAM" id="SignalP"/>
    </source>
</evidence>
<dbReference type="Proteomes" id="UP000044071">
    <property type="component" value="Unassembled WGS sequence"/>
</dbReference>
<dbReference type="AlphaFoldDB" id="A0A078L646"/>
<dbReference type="OrthoDB" id="5648350at2"/>
<keyword evidence="1" id="KW-0812">Transmembrane</keyword>
<gene>
    <name evidence="3" type="ORF">BN59_03716</name>
</gene>
<reference evidence="3 4" key="1">
    <citation type="submission" date="2014-06" db="EMBL/GenBank/DDBJ databases">
        <authorList>
            <person name="Urmite Genomes Urmite Genomes"/>
        </authorList>
    </citation>
    <scope>NUCLEOTIDE SEQUENCE [LARGE SCALE GENOMIC DNA]</scope>
</reference>
<evidence type="ECO:0000256" key="1">
    <source>
        <dbReference type="SAM" id="Phobius"/>
    </source>
</evidence>